<dbReference type="SUPFAM" id="SSF49562">
    <property type="entry name" value="C2 domain (Calcium/lipid-binding domain, CaLB)"/>
    <property type="match status" value="1"/>
</dbReference>
<gene>
    <name evidence="3" type="ORF">O6P43_011247</name>
</gene>
<accession>A0AAD7Q2A0</accession>
<proteinExistence type="predicted"/>
<dbReference type="AlphaFoldDB" id="A0AAD7Q2A0"/>
<dbReference type="Proteomes" id="UP001163823">
    <property type="component" value="Chromosome 4"/>
</dbReference>
<feature type="compositionally biased region" description="Polar residues" evidence="1">
    <location>
        <begin position="370"/>
        <end position="380"/>
    </location>
</feature>
<feature type="domain" description="C2" evidence="2">
    <location>
        <begin position="1"/>
        <end position="113"/>
    </location>
</feature>
<dbReference type="EMBL" id="JARAOO010000004">
    <property type="protein sequence ID" value="KAJ7973532.1"/>
    <property type="molecule type" value="Genomic_DNA"/>
</dbReference>
<keyword evidence="4" id="KW-1185">Reference proteome</keyword>
<feature type="compositionally biased region" description="Basic and acidic residues" evidence="1">
    <location>
        <begin position="299"/>
        <end position="309"/>
    </location>
</feature>
<comment type="caution">
    <text evidence="3">The sequence shown here is derived from an EMBL/GenBank/DDBJ whole genome shotgun (WGS) entry which is preliminary data.</text>
</comment>
<dbReference type="InterPro" id="IPR000008">
    <property type="entry name" value="C2_dom"/>
</dbReference>
<dbReference type="Pfam" id="PF00168">
    <property type="entry name" value="C2"/>
    <property type="match status" value="1"/>
</dbReference>
<dbReference type="SMART" id="SM00239">
    <property type="entry name" value="C2"/>
    <property type="match status" value="1"/>
</dbReference>
<dbReference type="PANTHER" id="PTHR32246:SF103">
    <property type="entry name" value="CALCIUM-DEPENDENT LIPID-BINDING (CALB DOMAIN) FAMILY PROTEIN"/>
    <property type="match status" value="1"/>
</dbReference>
<protein>
    <submittedName>
        <fullName evidence="3">Calcium-dependent lipid-binding (CaLB domain) family protein</fullName>
    </submittedName>
</protein>
<dbReference type="PANTHER" id="PTHR32246">
    <property type="entry name" value="INGRESSION PROTEIN FIC1"/>
    <property type="match status" value="1"/>
</dbReference>
<name>A0AAD7Q2A0_QUISA</name>
<evidence type="ECO:0000313" key="3">
    <source>
        <dbReference type="EMBL" id="KAJ7973532.1"/>
    </source>
</evidence>
<evidence type="ECO:0000259" key="2">
    <source>
        <dbReference type="PROSITE" id="PS50004"/>
    </source>
</evidence>
<feature type="region of interest" description="Disordered" evidence="1">
    <location>
        <begin position="353"/>
        <end position="380"/>
    </location>
</feature>
<reference evidence="3" key="1">
    <citation type="journal article" date="2023" name="Science">
        <title>Elucidation of the pathway for biosynthesis of saponin adjuvants from the soapbark tree.</title>
        <authorList>
            <person name="Reed J."/>
            <person name="Orme A."/>
            <person name="El-Demerdash A."/>
            <person name="Owen C."/>
            <person name="Martin L.B.B."/>
            <person name="Misra R.C."/>
            <person name="Kikuchi S."/>
            <person name="Rejzek M."/>
            <person name="Martin A.C."/>
            <person name="Harkess A."/>
            <person name="Leebens-Mack J."/>
            <person name="Louveau T."/>
            <person name="Stephenson M.J."/>
            <person name="Osbourn A."/>
        </authorList>
    </citation>
    <scope>NUCLEOTIDE SEQUENCE</scope>
    <source>
        <strain evidence="3">S10</strain>
    </source>
</reference>
<dbReference type="InterPro" id="IPR044750">
    <property type="entry name" value="C2_SRC2/BAP"/>
</dbReference>
<dbReference type="CDD" id="cd04051">
    <property type="entry name" value="C2_SRC2_like"/>
    <property type="match status" value="1"/>
</dbReference>
<dbReference type="PROSITE" id="PS50004">
    <property type="entry name" value="C2"/>
    <property type="match status" value="1"/>
</dbReference>
<evidence type="ECO:0000313" key="4">
    <source>
        <dbReference type="Proteomes" id="UP001163823"/>
    </source>
</evidence>
<evidence type="ECO:0000256" key="1">
    <source>
        <dbReference type="SAM" id="MobiDB-lite"/>
    </source>
</evidence>
<sequence length="380" mass="41827">MSLLAPPSQLLEINLISAQDLAPASKNMRPYAVMWLHPDRKLSTRVDQNGDNNPTWNEKFVFRVDEEFLNDDTSAIMIEIYTSAWIRDVLVGTVGVLVNNLLPTPSRSSDRKSKMRFVGLQIRRPSGRPQGILNIGVTLVEGTMRSMPIYSDLSDSAVGYWDEDVKLHKSNQTPQKQSVKENNGQIVPINSKIIMLTRSQSERTDTMSDLYPAKQVDSTINGGSEIGLPHRGNVNAKESLCSDVGPSPSVVAAAIAKGLYPVPGGGTEEMGSSILEDWTEHNSTEGPKTKIERWRTELPPRYDHLESKKLNSSHRRTGKTPKKPGIGNHNRGNGLFSCFGKVCGCEISITCGGGNSRKKRSGSKRHLAQSDLTFNESSIV</sequence>
<dbReference type="GO" id="GO:0006952">
    <property type="term" value="P:defense response"/>
    <property type="evidence" value="ECO:0007669"/>
    <property type="project" value="InterPro"/>
</dbReference>
<dbReference type="KEGG" id="qsa:O6P43_011247"/>
<feature type="region of interest" description="Disordered" evidence="1">
    <location>
        <begin position="299"/>
        <end position="330"/>
    </location>
</feature>
<dbReference type="InterPro" id="IPR035892">
    <property type="entry name" value="C2_domain_sf"/>
</dbReference>
<organism evidence="3 4">
    <name type="scientific">Quillaja saponaria</name>
    <name type="common">Soap bark tree</name>
    <dbReference type="NCBI Taxonomy" id="32244"/>
    <lineage>
        <taxon>Eukaryota</taxon>
        <taxon>Viridiplantae</taxon>
        <taxon>Streptophyta</taxon>
        <taxon>Embryophyta</taxon>
        <taxon>Tracheophyta</taxon>
        <taxon>Spermatophyta</taxon>
        <taxon>Magnoliopsida</taxon>
        <taxon>eudicotyledons</taxon>
        <taxon>Gunneridae</taxon>
        <taxon>Pentapetalae</taxon>
        <taxon>rosids</taxon>
        <taxon>fabids</taxon>
        <taxon>Fabales</taxon>
        <taxon>Quillajaceae</taxon>
        <taxon>Quillaja</taxon>
    </lineage>
</organism>
<feature type="compositionally biased region" description="Basic residues" evidence="1">
    <location>
        <begin position="311"/>
        <end position="322"/>
    </location>
</feature>
<dbReference type="Gene3D" id="2.60.40.150">
    <property type="entry name" value="C2 domain"/>
    <property type="match status" value="1"/>
</dbReference>
<feature type="compositionally biased region" description="Basic residues" evidence="1">
    <location>
        <begin position="356"/>
        <end position="367"/>
    </location>
</feature>